<dbReference type="EMBL" id="DRZC01000026">
    <property type="protein sequence ID" value="HHQ80181.1"/>
    <property type="molecule type" value="Genomic_DNA"/>
</dbReference>
<evidence type="ECO:0000256" key="8">
    <source>
        <dbReference type="ARBA" id="ARBA00022842"/>
    </source>
</evidence>
<feature type="binding site" evidence="10">
    <location>
        <position position="157"/>
    </location>
    <ligand>
        <name>Mg(2+)</name>
        <dbReference type="ChEBI" id="CHEBI:18420"/>
        <label>1</label>
    </ligand>
</feature>
<keyword evidence="3 10" id="KW-0479">Metal-binding</keyword>
<comment type="cofactor">
    <cofactor evidence="10">
        <name>Mg(2+)</name>
        <dbReference type="ChEBI" id="CHEBI:18420"/>
    </cofactor>
    <text evidence="10">Binds 2 magnesium ions per subunit. They probably participate in the reaction catalyzed by the enzyme. May bind an additional third magnesium ion after substrate binding.</text>
</comment>
<dbReference type="Gene3D" id="3.40.50.1010">
    <property type="entry name" value="5'-nuclease"/>
    <property type="match status" value="1"/>
</dbReference>
<evidence type="ECO:0000256" key="2">
    <source>
        <dbReference type="ARBA" id="ARBA00022722"/>
    </source>
</evidence>
<feature type="binding site" evidence="10">
    <location>
        <position position="30"/>
    </location>
    <ligand>
        <name>Mg(2+)</name>
        <dbReference type="ChEBI" id="CHEBI:18420"/>
        <label>1</label>
    </ligand>
</feature>
<accession>A0A7J3ZJ74</accession>
<proteinExistence type="inferred from homology"/>
<keyword evidence="2 10" id="KW-0540">Nuclease</keyword>
<dbReference type="CDD" id="cd09867">
    <property type="entry name" value="PIN_FEN1"/>
    <property type="match status" value="1"/>
</dbReference>
<protein>
    <recommendedName>
        <fullName evidence="10">Flap endonuclease 1</fullName>
        <shortName evidence="10">FEN-1</shortName>
        <ecNumber evidence="10">3.1.-.-</ecNumber>
    </recommendedName>
    <alternativeName>
        <fullName evidence="10">Flap structure-specific endonuclease 1</fullName>
    </alternativeName>
</protein>
<keyword evidence="4 10" id="KW-0255">Endonuclease</keyword>
<evidence type="ECO:0000256" key="4">
    <source>
        <dbReference type="ARBA" id="ARBA00022759"/>
    </source>
</evidence>
<dbReference type="AlphaFoldDB" id="A0A7J3ZJ74"/>
<feature type="binding site" evidence="10">
    <location>
        <position position="239"/>
    </location>
    <ligand>
        <name>Mg(2+)</name>
        <dbReference type="ChEBI" id="CHEBI:18420"/>
        <label>2</label>
    </ligand>
</feature>
<evidence type="ECO:0000256" key="1">
    <source>
        <dbReference type="ARBA" id="ARBA00022705"/>
    </source>
</evidence>
<keyword evidence="11" id="KW-0175">Coiled coil</keyword>
<dbReference type="EC" id="3.1.-.-" evidence="10"/>
<evidence type="ECO:0000256" key="3">
    <source>
        <dbReference type="ARBA" id="ARBA00022723"/>
    </source>
</evidence>
<evidence type="ECO:0000259" key="12">
    <source>
        <dbReference type="SMART" id="SM00484"/>
    </source>
</evidence>
<dbReference type="GO" id="GO:0043137">
    <property type="term" value="P:DNA replication, removal of RNA primer"/>
    <property type="evidence" value="ECO:0007669"/>
    <property type="project" value="UniProtKB-UniRule"/>
</dbReference>
<name>A0A7J3ZJ74_9CREN</name>
<dbReference type="FunFam" id="1.10.150.20:FF:000030">
    <property type="entry name" value="Flap endonuclease GEN-like 1"/>
    <property type="match status" value="1"/>
</dbReference>
<dbReference type="GO" id="GO:0003677">
    <property type="term" value="F:DNA binding"/>
    <property type="evidence" value="ECO:0007669"/>
    <property type="project" value="UniProtKB-UniRule"/>
</dbReference>
<dbReference type="InterPro" id="IPR006086">
    <property type="entry name" value="XPG-I_dom"/>
</dbReference>
<dbReference type="InterPro" id="IPR006085">
    <property type="entry name" value="XPG_DNA_repair_N"/>
</dbReference>
<evidence type="ECO:0000256" key="9">
    <source>
        <dbReference type="ARBA" id="ARBA00023204"/>
    </source>
</evidence>
<dbReference type="SMART" id="SM00484">
    <property type="entry name" value="XPGI"/>
    <property type="match status" value="1"/>
</dbReference>
<dbReference type="Pfam" id="PF00752">
    <property type="entry name" value="XPG_N"/>
    <property type="match status" value="1"/>
</dbReference>
<evidence type="ECO:0000256" key="6">
    <source>
        <dbReference type="ARBA" id="ARBA00022801"/>
    </source>
</evidence>
<feature type="binding site" evidence="10">
    <location>
        <position position="178"/>
    </location>
    <ligand>
        <name>Mg(2+)</name>
        <dbReference type="ChEBI" id="CHEBI:18420"/>
        <label>2</label>
    </ligand>
</feature>
<dbReference type="GO" id="GO:0006281">
    <property type="term" value="P:DNA repair"/>
    <property type="evidence" value="ECO:0007669"/>
    <property type="project" value="UniProtKB-UniRule"/>
</dbReference>
<dbReference type="GO" id="GO:0008409">
    <property type="term" value="F:5'-3' exonuclease activity"/>
    <property type="evidence" value="ECO:0007669"/>
    <property type="project" value="UniProtKB-UniRule"/>
</dbReference>
<dbReference type="Pfam" id="PF00867">
    <property type="entry name" value="XPG_I"/>
    <property type="match status" value="1"/>
</dbReference>
<dbReference type="InterPro" id="IPR019974">
    <property type="entry name" value="XPG_CS"/>
</dbReference>
<comment type="subunit">
    <text evidence="10">Interacts with PCNA. PCNA stimulates the nuclease activity without altering cleavage specificity.</text>
</comment>
<dbReference type="SMART" id="SM00485">
    <property type="entry name" value="XPGN"/>
    <property type="match status" value="1"/>
</dbReference>
<dbReference type="PANTHER" id="PTHR11081:SF9">
    <property type="entry name" value="FLAP ENDONUCLEASE 1"/>
    <property type="match status" value="1"/>
</dbReference>
<dbReference type="GO" id="GO:0017108">
    <property type="term" value="F:5'-flap endonuclease activity"/>
    <property type="evidence" value="ECO:0007669"/>
    <property type="project" value="UniProtKB-UniRule"/>
</dbReference>
<feature type="binding site" evidence="10">
    <location>
        <position position="176"/>
    </location>
    <ligand>
        <name>Mg(2+)</name>
        <dbReference type="ChEBI" id="CHEBI:18420"/>
        <label>2</label>
    </ligand>
</feature>
<dbReference type="PRINTS" id="PR00853">
    <property type="entry name" value="XPGRADSUPER"/>
</dbReference>
<dbReference type="GO" id="GO:0000287">
    <property type="term" value="F:magnesium ion binding"/>
    <property type="evidence" value="ECO:0007669"/>
    <property type="project" value="UniProtKB-UniRule"/>
</dbReference>
<gene>
    <name evidence="10" type="primary">fen</name>
    <name evidence="14" type="ORF">ENM78_01775</name>
</gene>
<dbReference type="InterPro" id="IPR036279">
    <property type="entry name" value="5-3_exonuclease_C_sf"/>
</dbReference>
<feature type="region of interest" description="Interaction with PCNA" evidence="10">
    <location>
        <begin position="339"/>
        <end position="347"/>
    </location>
</feature>
<dbReference type="HAMAP" id="MF_00614">
    <property type="entry name" value="Fen"/>
    <property type="match status" value="1"/>
</dbReference>
<keyword evidence="9 10" id="KW-0234">DNA repair</keyword>
<keyword evidence="5 10" id="KW-0227">DNA damage</keyword>
<dbReference type="PROSITE" id="PS00841">
    <property type="entry name" value="XPG_1"/>
    <property type="match status" value="1"/>
</dbReference>
<dbReference type="InterPro" id="IPR008918">
    <property type="entry name" value="HhH2"/>
</dbReference>
<evidence type="ECO:0000259" key="13">
    <source>
        <dbReference type="SMART" id="SM00485"/>
    </source>
</evidence>
<sequence length="347" mass="39317">MGVNIRELIPPEAIKELELEELKGKTIALDAYNMLYQFLTAIRQPDGTPLMDSKGRITSHLSGLFYRTINLLENGIRPVYVFDGMPPSLKEKELERRKRLKEEAERKLQMAMQEKRVEEARKYAQMSARLTDEMVAEAKALLDAMGLPWIQAPAEGEAQAALIARRGDAWASGSQDYDSILFGTPRLVRNLGITGKRKLSKKNVYVEVKPELIDSDKLFKQLGVSREHMIVIAIMLGTDYNPGGVRGIGAKTALKLVKGYKNAREALKSLPPMPSVDYNKIFEYFLNPKVTDSYKIEWKEPNLDKIVEILVEEHDFSPTRVENAIARLQQAHRSAIKTSQRGLDAWF</sequence>
<dbReference type="NCBIfam" id="TIGR03674">
    <property type="entry name" value="fen_arch"/>
    <property type="match status" value="1"/>
</dbReference>
<dbReference type="Gene3D" id="1.10.150.20">
    <property type="entry name" value="5' to 3' exonuclease, C-terminal subdomain"/>
    <property type="match status" value="1"/>
</dbReference>
<dbReference type="PANTHER" id="PTHR11081">
    <property type="entry name" value="FLAP ENDONUCLEASE FAMILY MEMBER"/>
    <property type="match status" value="1"/>
</dbReference>
<comment type="caution">
    <text evidence="14">The sequence shown here is derived from an EMBL/GenBank/DDBJ whole genome shotgun (WGS) entry which is preliminary data.</text>
</comment>
<comment type="function">
    <text evidence="10">Structure-specific nuclease with 5'-flap endonuclease and 5'-3' exonuclease activities involved in DNA replication and repair. During DNA replication, cleaves the 5'-overhanging flap structure that is generated by displacement synthesis when DNA polymerase encounters the 5'-end of a downstream Okazaki fragment. Binds the unpaired 3'-DNA end and kinks the DNA to facilitate 5' cleavage specificity. Cleaves one nucleotide into the double-stranded DNA from the junction in flap DNA, leaving a nick for ligation. Also involved in the base excision repair (BER) pathway. Acts as a genome stabilization factor that prevents flaps from equilibrating into structurs that lead to duplications and deletions. Also possesses 5'-3' exonuclease activity on nicked or gapped double-stranded DNA.</text>
</comment>
<feature type="domain" description="XPG N-terminal" evidence="13">
    <location>
        <begin position="1"/>
        <end position="104"/>
    </location>
</feature>
<feature type="binding site" evidence="10">
    <location>
        <position position="155"/>
    </location>
    <ligand>
        <name>Mg(2+)</name>
        <dbReference type="ChEBI" id="CHEBI:18420"/>
        <label>1</label>
    </ligand>
</feature>
<feature type="coiled-coil region" evidence="11">
    <location>
        <begin position="90"/>
        <end position="121"/>
    </location>
</feature>
<feature type="binding site" evidence="10">
    <location>
        <position position="83"/>
    </location>
    <ligand>
        <name>Mg(2+)</name>
        <dbReference type="ChEBI" id="CHEBI:18420"/>
        <label>1</label>
    </ligand>
</feature>
<dbReference type="SUPFAM" id="SSF47807">
    <property type="entry name" value="5' to 3' exonuclease, C-terminal subdomain"/>
    <property type="match status" value="1"/>
</dbReference>
<keyword evidence="1 10" id="KW-0235">DNA replication</keyword>
<comment type="similarity">
    <text evidence="10">Belongs to the XPG/RAD2 endonuclease family. FEN1 subfamily.</text>
</comment>
<feature type="domain" description="XPG-I" evidence="12">
    <location>
        <begin position="143"/>
        <end position="224"/>
    </location>
</feature>
<dbReference type="InterPro" id="IPR006084">
    <property type="entry name" value="XPG/Rad2"/>
</dbReference>
<keyword evidence="8 10" id="KW-0460">Magnesium</keyword>
<organism evidence="14">
    <name type="scientific">Fervidicoccus fontis</name>
    <dbReference type="NCBI Taxonomy" id="683846"/>
    <lineage>
        <taxon>Archaea</taxon>
        <taxon>Thermoproteota</taxon>
        <taxon>Thermoprotei</taxon>
        <taxon>Fervidicoccales</taxon>
        <taxon>Fervidicoccaceae</taxon>
        <taxon>Fervidicoccus</taxon>
    </lineage>
</organism>
<dbReference type="InterPro" id="IPR023426">
    <property type="entry name" value="Flap_endonuc"/>
</dbReference>
<dbReference type="InterPro" id="IPR019973">
    <property type="entry name" value="Flap_endonuc_arc"/>
</dbReference>
<evidence type="ECO:0000313" key="14">
    <source>
        <dbReference type="EMBL" id="HHQ80181.1"/>
    </source>
</evidence>
<evidence type="ECO:0000256" key="11">
    <source>
        <dbReference type="SAM" id="Coils"/>
    </source>
</evidence>
<keyword evidence="7 10" id="KW-0269">Exonuclease</keyword>
<evidence type="ECO:0000256" key="10">
    <source>
        <dbReference type="HAMAP-Rule" id="MF_00614"/>
    </source>
</evidence>
<dbReference type="CDD" id="cd09903">
    <property type="entry name" value="H3TH_FEN1-Arc"/>
    <property type="match status" value="1"/>
</dbReference>
<evidence type="ECO:0000256" key="7">
    <source>
        <dbReference type="ARBA" id="ARBA00022839"/>
    </source>
</evidence>
<evidence type="ECO:0000256" key="5">
    <source>
        <dbReference type="ARBA" id="ARBA00022763"/>
    </source>
</evidence>
<dbReference type="FunFam" id="3.40.50.1010:FF:000016">
    <property type="entry name" value="Flap endonuclease 1"/>
    <property type="match status" value="1"/>
</dbReference>
<comment type="caution">
    <text evidence="10">Lacks conserved residue(s) required for the propagation of feature annotation.</text>
</comment>
<dbReference type="SMART" id="SM00279">
    <property type="entry name" value="HhH2"/>
    <property type="match status" value="1"/>
</dbReference>
<dbReference type="InterPro" id="IPR029060">
    <property type="entry name" value="PIN-like_dom_sf"/>
</dbReference>
<dbReference type="SUPFAM" id="SSF88723">
    <property type="entry name" value="PIN domain-like"/>
    <property type="match status" value="1"/>
</dbReference>
<keyword evidence="6 10" id="KW-0378">Hydrolase</keyword>
<reference evidence="14" key="1">
    <citation type="journal article" date="2020" name="mSystems">
        <title>Genome- and Community-Level Interaction Insights into Carbon Utilization and Element Cycling Functions of Hydrothermarchaeota in Hydrothermal Sediment.</title>
        <authorList>
            <person name="Zhou Z."/>
            <person name="Liu Y."/>
            <person name="Xu W."/>
            <person name="Pan J."/>
            <person name="Luo Z.H."/>
            <person name="Li M."/>
        </authorList>
    </citation>
    <scope>NUCLEOTIDE SEQUENCE [LARGE SCALE GENOMIC DNA]</scope>
    <source>
        <strain evidence="14">SpSt-1116</strain>
    </source>
</reference>